<evidence type="ECO:0000313" key="3">
    <source>
        <dbReference type="EMBL" id="RPJ65005.1"/>
    </source>
</evidence>
<reference evidence="3 4" key="1">
    <citation type="submission" date="2018-11" db="EMBL/GenBank/DDBJ databases">
        <authorList>
            <person name="Ye M.-Q."/>
            <person name="Du Z.-J."/>
        </authorList>
    </citation>
    <scope>NUCLEOTIDE SEQUENCE [LARGE SCALE GENOMIC DNA]</scope>
    <source>
        <strain evidence="3 4">U0105</strain>
    </source>
</reference>
<keyword evidence="3" id="KW-0966">Cell projection</keyword>
<dbReference type="EMBL" id="RPOK01000006">
    <property type="protein sequence ID" value="RPJ65005.1"/>
    <property type="molecule type" value="Genomic_DNA"/>
</dbReference>
<dbReference type="CDD" id="cd17470">
    <property type="entry name" value="T3SS_Flik_C"/>
    <property type="match status" value="1"/>
</dbReference>
<feature type="region of interest" description="Disordered" evidence="1">
    <location>
        <begin position="575"/>
        <end position="595"/>
    </location>
</feature>
<dbReference type="PANTHER" id="PTHR37533">
    <property type="entry name" value="FLAGELLAR HOOK-LENGTH CONTROL PROTEIN"/>
    <property type="match status" value="1"/>
</dbReference>
<comment type="caution">
    <text evidence="3">The sequence shown here is derived from an EMBL/GenBank/DDBJ whole genome shotgun (WGS) entry which is preliminary data.</text>
</comment>
<dbReference type="InterPro" id="IPR052563">
    <property type="entry name" value="FliK"/>
</dbReference>
<protein>
    <submittedName>
        <fullName evidence="3">Flagellar hook-length control protein FliK</fullName>
    </submittedName>
</protein>
<organism evidence="3 4">
    <name type="scientific">Alteromonas sediminis</name>
    <dbReference type="NCBI Taxonomy" id="2259342"/>
    <lineage>
        <taxon>Bacteria</taxon>
        <taxon>Pseudomonadati</taxon>
        <taxon>Pseudomonadota</taxon>
        <taxon>Gammaproteobacteria</taxon>
        <taxon>Alteromonadales</taxon>
        <taxon>Alteromonadaceae</taxon>
        <taxon>Alteromonas/Salinimonas group</taxon>
        <taxon>Alteromonas</taxon>
    </lineage>
</organism>
<dbReference type="Pfam" id="PF02120">
    <property type="entry name" value="Flg_hook"/>
    <property type="match status" value="1"/>
</dbReference>
<dbReference type="InterPro" id="IPR038610">
    <property type="entry name" value="FliK-like_C_sf"/>
</dbReference>
<dbReference type="PANTHER" id="PTHR37533:SF2">
    <property type="entry name" value="FLAGELLAR HOOK-LENGTH CONTROL PROTEIN"/>
    <property type="match status" value="1"/>
</dbReference>
<evidence type="ECO:0000256" key="1">
    <source>
        <dbReference type="SAM" id="MobiDB-lite"/>
    </source>
</evidence>
<name>A0A3N5Y915_9ALTE</name>
<dbReference type="AlphaFoldDB" id="A0A3N5Y915"/>
<dbReference type="OrthoDB" id="1792985at2"/>
<accession>A0A3N5Y915</accession>
<sequence>MQQIATSQKEIAAGALPIDINVETQPEGQAFQSVLQSATSAKPKANEQSMPATSKQPVDNQSQNRVYEQEVDEGVVSLDKAEMSNQKPDVEEAPMVPTKVSDKTEKADQSLTENEQVQAEIDEILGNNDVADIDWVSFVEAIDKQLAPESKKINDLAQDDVSFDSDIEQQEAQSKTEDTESAPVLFIESDEAVIDIPIEDAIIEAIQQPAEQVSEESKVIIASWSNKVAELLESEQTEGSKEQMNQGADALLLQGLVLNTVDQSSDPDAGETDLSEKDVADLLLDQAVTSEEVVAEDSGHIIFPIVVDNTEKEIKTEALTDKTVQPVNVEPLIVSDEVIMPLAEHVASVLDNAAQEKAAVKAISGELAAMIKEFTAQKSEGREPGISLKKAVAAAIDKGELSLTAEQQQAVAHQVSRAEQMVNVIKAVADSSPQPLHSVLGPQSSSTSEQQLFAAAERLTAEGSTQVSDQIKAAQTTQGQIDKPVPVHQPEGQKQVAEKIRWMVNSRTTAAEIRLDPPELGSMQIRVNMSGDTASVSFVVQSAQARDVLADATPRLRDMLAEQGIDLGESFVEQQDQQQQFEGDEGGSGGSPANFGVEEEEMTVVEQPINRPSVYNIDAYV</sequence>
<dbReference type="Proteomes" id="UP000275281">
    <property type="component" value="Unassembled WGS sequence"/>
</dbReference>
<keyword evidence="3" id="KW-0282">Flagellum</keyword>
<gene>
    <name evidence="3" type="ORF">DRW07_16940</name>
</gene>
<keyword evidence="4" id="KW-1185">Reference proteome</keyword>
<feature type="region of interest" description="Disordered" evidence="1">
    <location>
        <begin position="29"/>
        <end position="113"/>
    </location>
</feature>
<dbReference type="InterPro" id="IPR021136">
    <property type="entry name" value="Flagellar_hook_control-like_C"/>
</dbReference>
<dbReference type="RefSeq" id="WP_124029134.1">
    <property type="nucleotide sequence ID" value="NZ_JBHRSN010000013.1"/>
</dbReference>
<proteinExistence type="predicted"/>
<keyword evidence="3" id="KW-0969">Cilium</keyword>
<feature type="domain" description="Flagellar hook-length control protein-like C-terminal" evidence="2">
    <location>
        <begin position="498"/>
        <end position="580"/>
    </location>
</feature>
<evidence type="ECO:0000313" key="4">
    <source>
        <dbReference type="Proteomes" id="UP000275281"/>
    </source>
</evidence>
<feature type="compositionally biased region" description="Polar residues" evidence="1">
    <location>
        <begin position="29"/>
        <end position="66"/>
    </location>
</feature>
<evidence type="ECO:0000259" key="2">
    <source>
        <dbReference type="Pfam" id="PF02120"/>
    </source>
</evidence>
<dbReference type="Gene3D" id="3.30.750.140">
    <property type="match status" value="1"/>
</dbReference>